<dbReference type="AlphaFoldDB" id="A0A4R2JVQ6"/>
<gene>
    <name evidence="2" type="ORF">EV192_105310</name>
</gene>
<evidence type="ECO:0000256" key="1">
    <source>
        <dbReference type="SAM" id="Phobius"/>
    </source>
</evidence>
<sequence length="175" mass="18027">MSTYPTTPAQGNRTGAAPVRPGTLKAAVLIAVVVGLAEVVNAVVMLTGGMDLAAKLAAKGLDILNLDLGADLNNQVIKEAATQMQSTLQGRAFILLVFGVGMLLFGLLMTKAATWARVLVTIFAALTLGMSGFVLLDVNTTLMMVLGAVATLGAIVSIVTTWLGPNGRYAKALKA</sequence>
<dbReference type="EMBL" id="SLWS01000005">
    <property type="protein sequence ID" value="TCO58245.1"/>
    <property type="molecule type" value="Genomic_DNA"/>
</dbReference>
<dbReference type="RefSeq" id="WP_132118864.1">
    <property type="nucleotide sequence ID" value="NZ_SLWS01000005.1"/>
</dbReference>
<proteinExistence type="predicted"/>
<name>A0A4R2JVQ6_9PSEU</name>
<evidence type="ECO:0000313" key="2">
    <source>
        <dbReference type="EMBL" id="TCO58245.1"/>
    </source>
</evidence>
<keyword evidence="3" id="KW-1185">Reference proteome</keyword>
<feature type="transmembrane region" description="Helical" evidence="1">
    <location>
        <begin position="26"/>
        <end position="46"/>
    </location>
</feature>
<accession>A0A4R2JVQ6</accession>
<keyword evidence="1" id="KW-0812">Transmembrane</keyword>
<evidence type="ECO:0000313" key="3">
    <source>
        <dbReference type="Proteomes" id="UP000295680"/>
    </source>
</evidence>
<feature type="transmembrane region" description="Helical" evidence="1">
    <location>
        <begin position="115"/>
        <end position="136"/>
    </location>
</feature>
<reference evidence="2 3" key="1">
    <citation type="submission" date="2019-03" db="EMBL/GenBank/DDBJ databases">
        <title>Genomic Encyclopedia of Type Strains, Phase IV (KMG-IV): sequencing the most valuable type-strain genomes for metagenomic binning, comparative biology and taxonomic classification.</title>
        <authorList>
            <person name="Goeker M."/>
        </authorList>
    </citation>
    <scope>NUCLEOTIDE SEQUENCE [LARGE SCALE GENOMIC DNA]</scope>
    <source>
        <strain evidence="2 3">DSM 45934</strain>
    </source>
</reference>
<keyword evidence="1" id="KW-0472">Membrane</keyword>
<keyword evidence="1" id="KW-1133">Transmembrane helix</keyword>
<protein>
    <submittedName>
        <fullName evidence="2">Uncharacterized protein</fullName>
    </submittedName>
</protein>
<feature type="transmembrane region" description="Helical" evidence="1">
    <location>
        <begin position="143"/>
        <end position="163"/>
    </location>
</feature>
<dbReference type="Proteomes" id="UP000295680">
    <property type="component" value="Unassembled WGS sequence"/>
</dbReference>
<dbReference type="OrthoDB" id="3685688at2"/>
<comment type="caution">
    <text evidence="2">The sequence shown here is derived from an EMBL/GenBank/DDBJ whole genome shotgun (WGS) entry which is preliminary data.</text>
</comment>
<organism evidence="2 3">
    <name type="scientific">Actinocrispum wychmicini</name>
    <dbReference type="NCBI Taxonomy" id="1213861"/>
    <lineage>
        <taxon>Bacteria</taxon>
        <taxon>Bacillati</taxon>
        <taxon>Actinomycetota</taxon>
        <taxon>Actinomycetes</taxon>
        <taxon>Pseudonocardiales</taxon>
        <taxon>Pseudonocardiaceae</taxon>
        <taxon>Actinocrispum</taxon>
    </lineage>
</organism>
<feature type="transmembrane region" description="Helical" evidence="1">
    <location>
        <begin position="92"/>
        <end position="109"/>
    </location>
</feature>